<evidence type="ECO:0000313" key="1">
    <source>
        <dbReference type="EMBL" id="ODM02344.1"/>
    </source>
</evidence>
<comment type="caution">
    <text evidence="1">The sequence shown here is derived from an EMBL/GenBank/DDBJ whole genome shotgun (WGS) entry which is preliminary data.</text>
</comment>
<dbReference type="Proteomes" id="UP000094067">
    <property type="component" value="Unassembled WGS sequence"/>
</dbReference>
<evidence type="ECO:0000313" key="2">
    <source>
        <dbReference type="Proteomes" id="UP000094067"/>
    </source>
</evidence>
<protein>
    <submittedName>
        <fullName evidence="1">Uncharacterized protein</fullName>
    </submittedName>
</protein>
<dbReference type="EMBL" id="MCGH01000004">
    <property type="protein sequence ID" value="ODM02344.1"/>
    <property type="molecule type" value="Genomic_DNA"/>
</dbReference>
<name>A0A1E3A0S6_9FIRM</name>
<reference evidence="1 2" key="1">
    <citation type="submission" date="2016-07" db="EMBL/GenBank/DDBJ databases">
        <title>Characterization of isolates of Eisenbergiella tayi derived from blood cultures, using whole genome sequencing.</title>
        <authorList>
            <person name="Burdz T."/>
            <person name="Wiebe D."/>
            <person name="Huynh C."/>
            <person name="Bernard K."/>
        </authorList>
    </citation>
    <scope>NUCLEOTIDE SEQUENCE [LARGE SCALE GENOMIC DNA]</scope>
    <source>
        <strain evidence="1 2">NML 110608</strain>
    </source>
</reference>
<organism evidence="1 2">
    <name type="scientific">Eisenbergiella tayi</name>
    <dbReference type="NCBI Taxonomy" id="1432052"/>
    <lineage>
        <taxon>Bacteria</taxon>
        <taxon>Bacillati</taxon>
        <taxon>Bacillota</taxon>
        <taxon>Clostridia</taxon>
        <taxon>Lachnospirales</taxon>
        <taxon>Lachnospiraceae</taxon>
        <taxon>Eisenbergiella</taxon>
    </lineage>
</organism>
<gene>
    <name evidence="1" type="ORF">BEI61_05506</name>
</gene>
<proteinExistence type="predicted"/>
<accession>A0A1E3A0S6</accession>
<dbReference type="AlphaFoldDB" id="A0A1E3A0S6"/>
<sequence length="33" mass="3597">MNSYQNNNNLLPLLTALGIAAAAVSVYLRCQLF</sequence>